<organism evidence="1">
    <name type="scientific">Spodoptera frugiperda</name>
    <name type="common">Fall armyworm</name>
    <dbReference type="NCBI Taxonomy" id="7108"/>
    <lineage>
        <taxon>Eukaryota</taxon>
        <taxon>Metazoa</taxon>
        <taxon>Ecdysozoa</taxon>
        <taxon>Arthropoda</taxon>
        <taxon>Hexapoda</taxon>
        <taxon>Insecta</taxon>
        <taxon>Pterygota</taxon>
        <taxon>Neoptera</taxon>
        <taxon>Endopterygota</taxon>
        <taxon>Lepidoptera</taxon>
        <taxon>Glossata</taxon>
        <taxon>Ditrysia</taxon>
        <taxon>Noctuoidea</taxon>
        <taxon>Noctuidae</taxon>
        <taxon>Amphipyrinae</taxon>
        <taxon>Spodoptera</taxon>
    </lineage>
</organism>
<dbReference type="AlphaFoldDB" id="A0A2H1WU12"/>
<accession>A0A2H1WU12</accession>
<protein>
    <submittedName>
        <fullName evidence="1">SFRICE_016952</fullName>
    </submittedName>
</protein>
<gene>
    <name evidence="1" type="ORF">SFRICE_016952</name>
</gene>
<evidence type="ECO:0000313" key="1">
    <source>
        <dbReference type="EMBL" id="SOQ56543.1"/>
    </source>
</evidence>
<reference evidence="1" key="1">
    <citation type="submission" date="2016-07" db="EMBL/GenBank/DDBJ databases">
        <authorList>
            <person name="Bretaudeau A."/>
        </authorList>
    </citation>
    <scope>NUCLEOTIDE SEQUENCE</scope>
    <source>
        <strain evidence="1">Rice</strain>
        <tissue evidence="1">Whole body</tissue>
    </source>
</reference>
<proteinExistence type="predicted"/>
<dbReference type="EMBL" id="ODYU01011051">
    <property type="protein sequence ID" value="SOQ56543.1"/>
    <property type="molecule type" value="Genomic_DNA"/>
</dbReference>
<name>A0A2H1WU12_SPOFR</name>
<sequence length="132" mass="14428">MTSPAFERGKVRLLLTKNHPVPAPAFPAGVPIPQKCINTSNSTSLSIPKGTEMCYATLLWMRLLPPIIFICTHSLALVESDSVKLCFLYGKMRAMDSCLLELRIFLTQGDNHSITSPALIEARGSVSLLPTD</sequence>